<organism evidence="2">
    <name type="scientific">uncultured marine virus</name>
    <dbReference type="NCBI Taxonomy" id="186617"/>
    <lineage>
        <taxon>Viruses</taxon>
        <taxon>environmental samples</taxon>
    </lineage>
</organism>
<sequence>MEWVLDHKLALIILGLMGGSFWIPGMRIIGIKVIKHLATKAMAKFIFLELADRFVKSTETDFDDKILAEIKKTL</sequence>
<reference evidence="2" key="1">
    <citation type="journal article" date="2015" name="Front. Microbiol.">
        <title>Combining genomic sequencing methods to explore viral diversity and reveal potential virus-host interactions.</title>
        <authorList>
            <person name="Chow C.E."/>
            <person name="Winget D.M."/>
            <person name="White R.A.III."/>
            <person name="Hallam S.J."/>
            <person name="Suttle C.A."/>
        </authorList>
    </citation>
    <scope>NUCLEOTIDE SEQUENCE</scope>
    <source>
        <strain evidence="2">H4084988</strain>
    </source>
</reference>
<keyword evidence="1" id="KW-1133">Transmembrane helix</keyword>
<evidence type="ECO:0000256" key="1">
    <source>
        <dbReference type="SAM" id="Phobius"/>
    </source>
</evidence>
<protein>
    <submittedName>
        <fullName evidence="2">Uncharacterized protein</fullName>
    </submittedName>
</protein>
<proteinExistence type="predicted"/>
<dbReference type="EMBL" id="KR029594">
    <property type="protein sequence ID" value="AKH47438.1"/>
    <property type="molecule type" value="Genomic_DNA"/>
</dbReference>
<evidence type="ECO:0000313" key="2">
    <source>
        <dbReference type="EMBL" id="AKH47438.1"/>
    </source>
</evidence>
<accession>A0A0F7L7B9</accession>
<name>A0A0F7L7B9_9VIRU</name>
<reference evidence="2" key="2">
    <citation type="submission" date="2015-03" db="EMBL/GenBank/DDBJ databases">
        <authorList>
            <person name="Chow C.-E.T."/>
            <person name="Winget D.M."/>
            <person name="White R.A.III."/>
            <person name="Hallam S.J."/>
            <person name="Suttle C.A."/>
        </authorList>
    </citation>
    <scope>NUCLEOTIDE SEQUENCE</scope>
    <source>
        <strain evidence="2">H4084988</strain>
    </source>
</reference>
<feature type="transmembrane region" description="Helical" evidence="1">
    <location>
        <begin position="12"/>
        <end position="34"/>
    </location>
</feature>
<keyword evidence="1" id="KW-0472">Membrane</keyword>
<keyword evidence="1" id="KW-0812">Transmembrane</keyword>